<proteinExistence type="predicted"/>
<organism evidence="3 4">
    <name type="scientific">Marinobacter vinifirmus</name>
    <dbReference type="NCBI Taxonomy" id="355591"/>
    <lineage>
        <taxon>Bacteria</taxon>
        <taxon>Pseudomonadati</taxon>
        <taxon>Pseudomonadota</taxon>
        <taxon>Gammaproteobacteria</taxon>
        <taxon>Pseudomonadales</taxon>
        <taxon>Marinobacteraceae</taxon>
        <taxon>Marinobacter</taxon>
    </lineage>
</organism>
<dbReference type="EMBL" id="NEFY01000019">
    <property type="protein sequence ID" value="OZC34959.1"/>
    <property type="molecule type" value="Genomic_DNA"/>
</dbReference>
<feature type="signal peptide" evidence="2">
    <location>
        <begin position="1"/>
        <end position="23"/>
    </location>
</feature>
<comment type="caution">
    <text evidence="3">The sequence shown here is derived from an EMBL/GenBank/DDBJ whole genome shotgun (WGS) entry which is preliminary data.</text>
</comment>
<evidence type="ECO:0000256" key="1">
    <source>
        <dbReference type="SAM" id="Coils"/>
    </source>
</evidence>
<sequence>MKRSIFKATALSLAIILPASSLADTGSKVASWFDNMNYATVTSPGVYEGQSARFATLGGISARAPITQPFNFVSVQTPKFSAGCGGIDFYAGGFSAIDANQFIDNLRAIGQNAQSLAFMLAIQIVSPQLSGVMEDIQTWSNKYLNMNMDSCEAASKLVGGALQYFDQEKANCITTRQNDYGEDFSTASFACTTGGSRKSTVGSDGEVNKTDFVKGNLAWYVLMQDPFFQADTEFAEVVLNIIGSVIIADMAGASDTPVEIRIIEPAIKDVIEKERFQNIYTALLYGNQATEQLRVYRCIGATSDPNSCASMTNSLQTINPAWTGLYARVEQLLQSIITKIDTDSALSLQERGLIASTNVPIYRFLSASTTYFPRGTDISKITQEYTTLIAHDILLRSLDAVIQRVEQRSSTLRKGMSEATRIKAFREDLEAVMRGLAKLRQDNEYTTEQLISMQERIYKYEKALLPKLGGEIVTAAMWGKK</sequence>
<feature type="coiled-coil region" evidence="1">
    <location>
        <begin position="422"/>
        <end position="456"/>
    </location>
</feature>
<dbReference type="Proteomes" id="UP000216984">
    <property type="component" value="Unassembled WGS sequence"/>
</dbReference>
<gene>
    <name evidence="3" type="ORF">B9Q17_00210</name>
</gene>
<dbReference type="AlphaFoldDB" id="A0A7Z1ILJ2"/>
<keyword evidence="1" id="KW-0175">Coiled coil</keyword>
<evidence type="ECO:0000313" key="4">
    <source>
        <dbReference type="Proteomes" id="UP000216984"/>
    </source>
</evidence>
<evidence type="ECO:0000313" key="3">
    <source>
        <dbReference type="EMBL" id="OZC34959.1"/>
    </source>
</evidence>
<reference evidence="3 4" key="1">
    <citation type="submission" date="2017-06" db="EMBL/GenBank/DDBJ databases">
        <title>Draft genome sequence of the halophilic bacterium Marinobacter vinifirmus FB1.</title>
        <authorList>
            <person name="Stepanov V.G."/>
            <person name="Roberts D.J."/>
            <person name="Fox G.E."/>
        </authorList>
    </citation>
    <scope>NUCLEOTIDE SEQUENCE [LARGE SCALE GENOMIC DNA]</scope>
    <source>
        <strain evidence="3 4">FB1</strain>
    </source>
</reference>
<dbReference type="RefSeq" id="WP_094625910.1">
    <property type="nucleotide sequence ID" value="NZ_NEFY01000019.1"/>
</dbReference>
<dbReference type="Pfam" id="PF06122">
    <property type="entry name" value="TraH"/>
    <property type="match status" value="1"/>
</dbReference>
<evidence type="ECO:0000256" key="2">
    <source>
        <dbReference type="SAM" id="SignalP"/>
    </source>
</evidence>
<evidence type="ECO:0008006" key="5">
    <source>
        <dbReference type="Google" id="ProtNLM"/>
    </source>
</evidence>
<name>A0A7Z1ILJ2_9GAMM</name>
<feature type="chain" id="PRO_5030990221" description="Conjugal transfer protein TraH" evidence="2">
    <location>
        <begin position="24"/>
        <end position="481"/>
    </location>
</feature>
<dbReference type="InterPro" id="IPR010927">
    <property type="entry name" value="T4SS_TraH"/>
</dbReference>
<protein>
    <recommendedName>
        <fullName evidence="5">Conjugal transfer protein TraH</fullName>
    </recommendedName>
</protein>
<keyword evidence="4" id="KW-1185">Reference proteome</keyword>
<keyword evidence="2" id="KW-0732">Signal</keyword>
<accession>A0A7Z1ILJ2</accession>